<sequence length="150" mass="16952">MAKLPRKLKIKHTKLQEILECLRWSHPAPPGGLSGMWYRVATSCFLTKLFGTRRSRKLLGARDFTNHSSVRQASCSIHIFKLDLLAPSIGLAVSHVLQRCSRASEHSGLCSVRLPTLAAEEEYWSTMIANHAQTMGIQRMRLGQRKEAQR</sequence>
<evidence type="ECO:0000313" key="1">
    <source>
        <dbReference type="EMBL" id="KAJ7323153.1"/>
    </source>
</evidence>
<reference evidence="1" key="1">
    <citation type="submission" date="2023-03" db="EMBL/GenBank/DDBJ databases">
        <title>Massive genome expansion in bonnet fungi (Mycena s.s.) driven by repeated elements and novel gene families across ecological guilds.</title>
        <authorList>
            <consortium name="Lawrence Berkeley National Laboratory"/>
            <person name="Harder C.B."/>
            <person name="Miyauchi S."/>
            <person name="Viragh M."/>
            <person name="Kuo A."/>
            <person name="Thoen E."/>
            <person name="Andreopoulos B."/>
            <person name="Lu D."/>
            <person name="Skrede I."/>
            <person name="Drula E."/>
            <person name="Henrissat B."/>
            <person name="Morin E."/>
            <person name="Kohler A."/>
            <person name="Barry K."/>
            <person name="LaButti K."/>
            <person name="Morin E."/>
            <person name="Salamov A."/>
            <person name="Lipzen A."/>
            <person name="Mereny Z."/>
            <person name="Hegedus B."/>
            <person name="Baldrian P."/>
            <person name="Stursova M."/>
            <person name="Weitz H."/>
            <person name="Taylor A."/>
            <person name="Grigoriev I.V."/>
            <person name="Nagy L.G."/>
            <person name="Martin F."/>
            <person name="Kauserud H."/>
        </authorList>
    </citation>
    <scope>NUCLEOTIDE SEQUENCE</scope>
    <source>
        <strain evidence="1">CBHHK002</strain>
    </source>
</reference>
<proteinExistence type="predicted"/>
<dbReference type="AlphaFoldDB" id="A0AAD6ZHA4"/>
<organism evidence="1 2">
    <name type="scientific">Mycena albidolilacea</name>
    <dbReference type="NCBI Taxonomy" id="1033008"/>
    <lineage>
        <taxon>Eukaryota</taxon>
        <taxon>Fungi</taxon>
        <taxon>Dikarya</taxon>
        <taxon>Basidiomycota</taxon>
        <taxon>Agaricomycotina</taxon>
        <taxon>Agaricomycetes</taxon>
        <taxon>Agaricomycetidae</taxon>
        <taxon>Agaricales</taxon>
        <taxon>Marasmiineae</taxon>
        <taxon>Mycenaceae</taxon>
        <taxon>Mycena</taxon>
    </lineage>
</organism>
<accession>A0AAD6ZHA4</accession>
<comment type="caution">
    <text evidence="1">The sequence shown here is derived from an EMBL/GenBank/DDBJ whole genome shotgun (WGS) entry which is preliminary data.</text>
</comment>
<dbReference type="Proteomes" id="UP001218218">
    <property type="component" value="Unassembled WGS sequence"/>
</dbReference>
<evidence type="ECO:0000313" key="2">
    <source>
        <dbReference type="Proteomes" id="UP001218218"/>
    </source>
</evidence>
<dbReference type="EMBL" id="JARIHO010000047">
    <property type="protein sequence ID" value="KAJ7323153.1"/>
    <property type="molecule type" value="Genomic_DNA"/>
</dbReference>
<protein>
    <submittedName>
        <fullName evidence="1">Uncharacterized protein</fullName>
    </submittedName>
</protein>
<keyword evidence="2" id="KW-1185">Reference proteome</keyword>
<gene>
    <name evidence="1" type="ORF">DFH08DRAFT_817730</name>
</gene>
<name>A0AAD6ZHA4_9AGAR</name>